<keyword evidence="2" id="KW-1185">Reference proteome</keyword>
<reference evidence="1 2" key="1">
    <citation type="journal article" date="2024" name="Science">
        <title>Giant polyketide synthase enzymes in the biosynthesis of giant marine polyether toxins.</title>
        <authorList>
            <person name="Fallon T.R."/>
            <person name="Shende V.V."/>
            <person name="Wierzbicki I.H."/>
            <person name="Pendleton A.L."/>
            <person name="Watervoot N.F."/>
            <person name="Auber R.P."/>
            <person name="Gonzalez D.J."/>
            <person name="Wisecaver J.H."/>
            <person name="Moore B.S."/>
        </authorList>
    </citation>
    <scope>NUCLEOTIDE SEQUENCE [LARGE SCALE GENOMIC DNA]</scope>
    <source>
        <strain evidence="1 2">12B1</strain>
    </source>
</reference>
<dbReference type="EMBL" id="JBGBPQ010000007">
    <property type="protein sequence ID" value="KAL1521618.1"/>
    <property type="molecule type" value="Genomic_DNA"/>
</dbReference>
<organism evidence="1 2">
    <name type="scientific">Prymnesium parvum</name>
    <name type="common">Toxic golden alga</name>
    <dbReference type="NCBI Taxonomy" id="97485"/>
    <lineage>
        <taxon>Eukaryota</taxon>
        <taxon>Haptista</taxon>
        <taxon>Haptophyta</taxon>
        <taxon>Prymnesiophyceae</taxon>
        <taxon>Prymnesiales</taxon>
        <taxon>Prymnesiaceae</taxon>
        <taxon>Prymnesium</taxon>
    </lineage>
</organism>
<evidence type="ECO:0000313" key="1">
    <source>
        <dbReference type="EMBL" id="KAL1521618.1"/>
    </source>
</evidence>
<accession>A0AB34JKY3</accession>
<dbReference type="Proteomes" id="UP001515480">
    <property type="component" value="Unassembled WGS sequence"/>
</dbReference>
<evidence type="ECO:0000313" key="2">
    <source>
        <dbReference type="Proteomes" id="UP001515480"/>
    </source>
</evidence>
<proteinExistence type="predicted"/>
<gene>
    <name evidence="1" type="ORF">AB1Y20_021277</name>
</gene>
<sequence>MLLILPSRPAVAPLLHAAARGSLRMDSTRRTFGLAVIGILSLQATPQPAAAMVEGIPLYAPSSGTAPPEEGFEALLPRTEKIRDGMPALLEAIEGRDWAAVQALESAAILEKQLASLGSIASILGDEAYTAVALKREFASSAKRLIQTAAESPEQSSDALAAGRRMERAVSEIVALVPQPVVDQVREYERTRTAAGNSKAAGG</sequence>
<comment type="caution">
    <text evidence="1">The sequence shown here is derived from an EMBL/GenBank/DDBJ whole genome shotgun (WGS) entry which is preliminary data.</text>
</comment>
<dbReference type="AlphaFoldDB" id="A0AB34JKY3"/>
<name>A0AB34JKY3_PRYPA</name>
<protein>
    <submittedName>
        <fullName evidence="1">Uncharacterized protein</fullName>
    </submittedName>
</protein>